<proteinExistence type="predicted"/>
<dbReference type="RefSeq" id="WP_135251168.1">
    <property type="nucleotide sequence ID" value="NZ_SMLK01000007.1"/>
</dbReference>
<dbReference type="AlphaFoldDB" id="A0A4Z0BE74"/>
<reference evidence="3 4" key="1">
    <citation type="submission" date="2019-03" db="EMBL/GenBank/DDBJ databases">
        <title>Ramlibacter sp. 18x22-1, whole genome shotgun sequence.</title>
        <authorList>
            <person name="Zhang X."/>
            <person name="Feng G."/>
            <person name="Zhu H."/>
        </authorList>
    </citation>
    <scope>NUCLEOTIDE SEQUENCE [LARGE SCALE GENOMIC DNA]</scope>
    <source>
        <strain evidence="3 4">18x22-1</strain>
    </source>
</reference>
<evidence type="ECO:0000259" key="2">
    <source>
        <dbReference type="Pfam" id="PF03779"/>
    </source>
</evidence>
<accession>A0A4Z0BE74</accession>
<dbReference type="EMBL" id="SMLK01000007">
    <property type="protein sequence ID" value="TFY97616.1"/>
    <property type="molecule type" value="Genomic_DNA"/>
</dbReference>
<dbReference type="InterPro" id="IPR005530">
    <property type="entry name" value="SPW"/>
</dbReference>
<feature type="transmembrane region" description="Helical" evidence="1">
    <location>
        <begin position="35"/>
        <end position="55"/>
    </location>
</feature>
<name>A0A4Z0BE74_9BURK</name>
<keyword evidence="1" id="KW-0812">Transmembrane</keyword>
<sequence length="120" mass="12934">MKTWKHWQDPVMGLLGVWLIIAPWALGLTQPRMAMATLVVAGVLLIAASVGELVLPAAWEEWFGAAVGILLMASPWILGFAGVQLAVQVALCTGLAALVLTLWVLAIDKDYGAWWNRLVG</sequence>
<dbReference type="Pfam" id="PF03779">
    <property type="entry name" value="SPW"/>
    <property type="match status" value="1"/>
</dbReference>
<feature type="transmembrane region" description="Helical" evidence="1">
    <location>
        <begin position="85"/>
        <end position="107"/>
    </location>
</feature>
<feature type="transmembrane region" description="Helical" evidence="1">
    <location>
        <begin position="12"/>
        <end position="29"/>
    </location>
</feature>
<gene>
    <name evidence="3" type="ORF">EZ216_17970</name>
</gene>
<dbReference type="OrthoDB" id="32521at2"/>
<keyword evidence="1" id="KW-0472">Membrane</keyword>
<evidence type="ECO:0000256" key="1">
    <source>
        <dbReference type="SAM" id="Phobius"/>
    </source>
</evidence>
<keyword evidence="1" id="KW-1133">Transmembrane helix</keyword>
<organism evidence="3 4">
    <name type="scientific">Ramlibacter humi</name>
    <dbReference type="NCBI Taxonomy" id="2530451"/>
    <lineage>
        <taxon>Bacteria</taxon>
        <taxon>Pseudomonadati</taxon>
        <taxon>Pseudomonadota</taxon>
        <taxon>Betaproteobacteria</taxon>
        <taxon>Burkholderiales</taxon>
        <taxon>Comamonadaceae</taxon>
        <taxon>Ramlibacter</taxon>
    </lineage>
</organism>
<dbReference type="Proteomes" id="UP000297839">
    <property type="component" value="Unassembled WGS sequence"/>
</dbReference>
<evidence type="ECO:0000313" key="3">
    <source>
        <dbReference type="EMBL" id="TFY97616.1"/>
    </source>
</evidence>
<protein>
    <recommendedName>
        <fullName evidence="2">SPW repeat-containing integral membrane domain-containing protein</fullName>
    </recommendedName>
</protein>
<comment type="caution">
    <text evidence="3">The sequence shown here is derived from an EMBL/GenBank/DDBJ whole genome shotgun (WGS) entry which is preliminary data.</text>
</comment>
<evidence type="ECO:0000313" key="4">
    <source>
        <dbReference type="Proteomes" id="UP000297839"/>
    </source>
</evidence>
<keyword evidence="4" id="KW-1185">Reference proteome</keyword>
<feature type="domain" description="SPW repeat-containing integral membrane" evidence="2">
    <location>
        <begin position="7"/>
        <end position="101"/>
    </location>
</feature>
<feature type="transmembrane region" description="Helical" evidence="1">
    <location>
        <begin position="62"/>
        <end position="79"/>
    </location>
</feature>